<dbReference type="GO" id="GO:0030170">
    <property type="term" value="F:pyridoxal phosphate binding"/>
    <property type="evidence" value="ECO:0007669"/>
    <property type="project" value="InterPro"/>
</dbReference>
<dbReference type="InterPro" id="IPR004838">
    <property type="entry name" value="NHTrfase_class1_PyrdxlP-BS"/>
</dbReference>
<comment type="catalytic activity">
    <reaction evidence="6">
        <text>L-aspartate + 2-oxoglutarate = oxaloacetate + L-glutamate</text>
        <dbReference type="Rhea" id="RHEA:21824"/>
        <dbReference type="ChEBI" id="CHEBI:16452"/>
        <dbReference type="ChEBI" id="CHEBI:16810"/>
        <dbReference type="ChEBI" id="CHEBI:29985"/>
        <dbReference type="ChEBI" id="CHEBI:29991"/>
        <dbReference type="EC" id="2.6.1.1"/>
    </reaction>
</comment>
<dbReference type="RefSeq" id="WP_116563985.1">
    <property type="nucleotide sequence ID" value="NZ_QDKP01000007.1"/>
</dbReference>
<comment type="cofactor">
    <cofactor evidence="1 7">
        <name>pyridoxal 5'-phosphate</name>
        <dbReference type="ChEBI" id="CHEBI:597326"/>
    </cofactor>
</comment>
<keyword evidence="5" id="KW-0663">Pyridoxal phosphate</keyword>
<sequence>MTRAEIEPFHAIGISRLAHQLKGEGASIIHMEFGQPSTGAPAPAIARAHQVLDSDGMGYWESPALKARIARHYQETYGVAIEAEQAVLTCGASPALVLALSSAFTPGDRIALARPGYVAYRNSLKALHLTPVEIACGPESRYQLTAQALAALEPAPAGVIIASPANPTGTIIPPDELAAIAQVCRERGIRIVSDEIYHGLSYAGPTHSMLEFEPTALIVNSFSKYFSMVGWRLGWLVAPADLVARARAFVGNLFLTAPSLSQHAGLAAMDAREELEGHVAVYRANRQLLLDALPSLGLTAIAPPDGAFYIWADIGHLTDDSLAFCEKLLRETGVATAPGLDFDPVEGRHFIRFSFAVSTQEVREALERIQPWFAAQSRNSR</sequence>
<evidence type="ECO:0000259" key="8">
    <source>
        <dbReference type="Pfam" id="PF00155"/>
    </source>
</evidence>
<dbReference type="PANTHER" id="PTHR46383:SF2">
    <property type="entry name" value="AMINOTRANSFERASE"/>
    <property type="match status" value="1"/>
</dbReference>
<dbReference type="PANTHER" id="PTHR46383">
    <property type="entry name" value="ASPARTATE AMINOTRANSFERASE"/>
    <property type="match status" value="1"/>
</dbReference>
<evidence type="ECO:0000256" key="1">
    <source>
        <dbReference type="ARBA" id="ARBA00001933"/>
    </source>
</evidence>
<name>A0A2T9JYV0_9CAUL</name>
<evidence type="ECO:0000256" key="5">
    <source>
        <dbReference type="ARBA" id="ARBA00022898"/>
    </source>
</evidence>
<dbReference type="EC" id="2.6.1.-" evidence="7"/>
<comment type="similarity">
    <text evidence="2 7">Belongs to the class-I pyridoxal-phosphate-dependent aminotransferase family.</text>
</comment>
<dbReference type="Gene3D" id="3.40.640.10">
    <property type="entry name" value="Type I PLP-dependent aspartate aminotransferase-like (Major domain)"/>
    <property type="match status" value="1"/>
</dbReference>
<reference evidence="9 10" key="1">
    <citation type="submission" date="2018-04" db="EMBL/GenBank/DDBJ databases">
        <title>The genome sequence of Caulobacter sp. 736.</title>
        <authorList>
            <person name="Gao J."/>
            <person name="Sun J."/>
        </authorList>
    </citation>
    <scope>NUCLEOTIDE SEQUENCE [LARGE SCALE GENOMIC DNA]</scope>
    <source>
        <strain evidence="9 10">736</strain>
    </source>
</reference>
<dbReference type="AlphaFoldDB" id="A0A2T9JYV0"/>
<accession>A0A2T9JYV0</accession>
<dbReference type="SUPFAM" id="SSF53383">
    <property type="entry name" value="PLP-dependent transferases"/>
    <property type="match status" value="1"/>
</dbReference>
<keyword evidence="10" id="KW-1185">Reference proteome</keyword>
<evidence type="ECO:0000313" key="10">
    <source>
        <dbReference type="Proteomes" id="UP000244913"/>
    </source>
</evidence>
<keyword evidence="4 7" id="KW-0808">Transferase</keyword>
<dbReference type="InterPro" id="IPR050596">
    <property type="entry name" value="AspAT/PAT-like"/>
</dbReference>
<feature type="domain" description="Aminotransferase class I/classII large" evidence="8">
    <location>
        <begin position="56"/>
        <end position="369"/>
    </location>
</feature>
<dbReference type="GO" id="GO:0004069">
    <property type="term" value="F:L-aspartate:2-oxoglutarate aminotransferase activity"/>
    <property type="evidence" value="ECO:0007669"/>
    <property type="project" value="UniProtKB-EC"/>
</dbReference>
<evidence type="ECO:0000256" key="6">
    <source>
        <dbReference type="ARBA" id="ARBA00049185"/>
    </source>
</evidence>
<dbReference type="EMBL" id="QDKP01000007">
    <property type="protein sequence ID" value="PVM88803.1"/>
    <property type="molecule type" value="Genomic_DNA"/>
</dbReference>
<evidence type="ECO:0000256" key="3">
    <source>
        <dbReference type="ARBA" id="ARBA00022576"/>
    </source>
</evidence>
<proteinExistence type="inferred from homology"/>
<dbReference type="CDD" id="cd00609">
    <property type="entry name" value="AAT_like"/>
    <property type="match status" value="1"/>
</dbReference>
<dbReference type="Proteomes" id="UP000244913">
    <property type="component" value="Unassembled WGS sequence"/>
</dbReference>
<organism evidence="9 10">
    <name type="scientific">Caulobacter radicis</name>
    <dbReference type="NCBI Taxonomy" id="2172650"/>
    <lineage>
        <taxon>Bacteria</taxon>
        <taxon>Pseudomonadati</taxon>
        <taxon>Pseudomonadota</taxon>
        <taxon>Alphaproteobacteria</taxon>
        <taxon>Caulobacterales</taxon>
        <taxon>Caulobacteraceae</taxon>
        <taxon>Caulobacter</taxon>
    </lineage>
</organism>
<evidence type="ECO:0000313" key="9">
    <source>
        <dbReference type="EMBL" id="PVM88803.1"/>
    </source>
</evidence>
<gene>
    <name evidence="9" type="ORF">DDF65_01255</name>
</gene>
<dbReference type="InterPro" id="IPR004839">
    <property type="entry name" value="Aminotransferase_I/II_large"/>
</dbReference>
<dbReference type="InterPro" id="IPR015421">
    <property type="entry name" value="PyrdxlP-dep_Trfase_major"/>
</dbReference>
<dbReference type="InterPro" id="IPR015424">
    <property type="entry name" value="PyrdxlP-dep_Trfase"/>
</dbReference>
<dbReference type="Pfam" id="PF00155">
    <property type="entry name" value="Aminotran_1_2"/>
    <property type="match status" value="1"/>
</dbReference>
<evidence type="ECO:0000256" key="2">
    <source>
        <dbReference type="ARBA" id="ARBA00007441"/>
    </source>
</evidence>
<comment type="caution">
    <text evidence="9">The sequence shown here is derived from an EMBL/GenBank/DDBJ whole genome shotgun (WGS) entry which is preliminary data.</text>
</comment>
<evidence type="ECO:0000256" key="4">
    <source>
        <dbReference type="ARBA" id="ARBA00022679"/>
    </source>
</evidence>
<evidence type="ECO:0000256" key="7">
    <source>
        <dbReference type="RuleBase" id="RU000481"/>
    </source>
</evidence>
<keyword evidence="3 7" id="KW-0032">Aminotransferase</keyword>
<dbReference type="GO" id="GO:0006520">
    <property type="term" value="P:amino acid metabolic process"/>
    <property type="evidence" value="ECO:0007669"/>
    <property type="project" value="InterPro"/>
</dbReference>
<protein>
    <recommendedName>
        <fullName evidence="7">Aminotransferase</fullName>
        <ecNumber evidence="7">2.6.1.-</ecNumber>
    </recommendedName>
</protein>
<dbReference type="PROSITE" id="PS00105">
    <property type="entry name" value="AA_TRANSFER_CLASS_1"/>
    <property type="match status" value="1"/>
</dbReference>